<evidence type="ECO:0000313" key="2">
    <source>
        <dbReference type="EMBL" id="GAA4094558.1"/>
    </source>
</evidence>
<feature type="signal peptide" evidence="1">
    <location>
        <begin position="1"/>
        <end position="20"/>
    </location>
</feature>
<accession>A0ABP7WQS2</accession>
<keyword evidence="3" id="KW-1185">Reference proteome</keyword>
<dbReference type="InterPro" id="IPR032774">
    <property type="entry name" value="WG_beta_rep"/>
</dbReference>
<organism evidence="2 3">
    <name type="scientific">Zhongshania borealis</name>
    <dbReference type="NCBI Taxonomy" id="889488"/>
    <lineage>
        <taxon>Bacteria</taxon>
        <taxon>Pseudomonadati</taxon>
        <taxon>Pseudomonadota</taxon>
        <taxon>Gammaproteobacteria</taxon>
        <taxon>Cellvibrionales</taxon>
        <taxon>Spongiibacteraceae</taxon>
        <taxon>Zhongshania</taxon>
    </lineage>
</organism>
<dbReference type="EMBL" id="BAABDM010000002">
    <property type="protein sequence ID" value="GAA4094558.1"/>
    <property type="molecule type" value="Genomic_DNA"/>
</dbReference>
<comment type="caution">
    <text evidence="2">The sequence shown here is derived from an EMBL/GenBank/DDBJ whole genome shotgun (WGS) entry which is preliminary data.</text>
</comment>
<dbReference type="Proteomes" id="UP001500392">
    <property type="component" value="Unassembled WGS sequence"/>
</dbReference>
<name>A0ABP7WQS2_9GAMM</name>
<gene>
    <name evidence="2" type="ORF">GCM10022414_18290</name>
</gene>
<dbReference type="Pfam" id="PF14903">
    <property type="entry name" value="WG_beta_rep"/>
    <property type="match status" value="2"/>
</dbReference>
<dbReference type="PANTHER" id="PTHR37841:SF1">
    <property type="entry name" value="DUF3298 DOMAIN-CONTAINING PROTEIN"/>
    <property type="match status" value="1"/>
</dbReference>
<proteinExistence type="predicted"/>
<evidence type="ECO:0008006" key="4">
    <source>
        <dbReference type="Google" id="ProtNLM"/>
    </source>
</evidence>
<evidence type="ECO:0000313" key="3">
    <source>
        <dbReference type="Proteomes" id="UP001500392"/>
    </source>
</evidence>
<keyword evidence="1" id="KW-0732">Signal</keyword>
<protein>
    <recommendedName>
        <fullName evidence="4">WG repeat-containing protein</fullName>
    </recommendedName>
</protein>
<feature type="chain" id="PRO_5045787992" description="WG repeat-containing protein" evidence="1">
    <location>
        <begin position="21"/>
        <end position="509"/>
    </location>
</feature>
<dbReference type="RefSeq" id="WP_344934936.1">
    <property type="nucleotide sequence ID" value="NZ_BAABDM010000002.1"/>
</dbReference>
<sequence>MRLRIFAVFLLVLSSAPSFAAIEPIVIDVYSYNSDDYLRVKIEPEFAADMLMGEPLIACRAKWSIQSARIDGEGYPPSYFPKDALKKTRLFSLQLIFQIGQGGRTAISCDPGYLDPPGSNEWSFTVTGSPAWQKLIRNDIKNTFTNSLQSQFNLRDVRSPSYLDADSAKKTYHQAVIQASALDRSWLRWAAVEKGEVNLWPLKRFILERRLADREKIAEKRSAAAKVVAVNDIDSLFSDAAFDAQLKQVNKSIDDRSALTEIRRDIENGDEQSKNKNGSLVRQYLLATRNSEACIEKMPVKLKILLVRTQECHAKWQGLERFEQHGRYGYKLDGDVVIEAQYSEATRFKDGYALVEKNDRLLSITPTGDEHDRLYGIKLESSYFSPQGLILASEDDLYGYINSKGETVIDFQYSAATSFDELDRAIVKSNRGAQLIDESGTVLARSPISFKFEDGHYISSETYDIERGNCSEDDVISGSTQAYTPNGEPIGEEKHYSYRKRHLCLLRSN</sequence>
<reference evidence="3" key="1">
    <citation type="journal article" date="2019" name="Int. J. Syst. Evol. Microbiol.">
        <title>The Global Catalogue of Microorganisms (GCM) 10K type strain sequencing project: providing services to taxonomists for standard genome sequencing and annotation.</title>
        <authorList>
            <consortium name="The Broad Institute Genomics Platform"/>
            <consortium name="The Broad Institute Genome Sequencing Center for Infectious Disease"/>
            <person name="Wu L."/>
            <person name="Ma J."/>
        </authorList>
    </citation>
    <scope>NUCLEOTIDE SEQUENCE [LARGE SCALE GENOMIC DNA]</scope>
    <source>
        <strain evidence="3">JCM 17304</strain>
    </source>
</reference>
<evidence type="ECO:0000256" key="1">
    <source>
        <dbReference type="SAM" id="SignalP"/>
    </source>
</evidence>
<dbReference type="PANTHER" id="PTHR37841">
    <property type="entry name" value="GLR2918 PROTEIN"/>
    <property type="match status" value="1"/>
</dbReference>